<dbReference type="PANTHER" id="PTHR10091">
    <property type="entry name" value="ALDOSE-1-EPIMERASE"/>
    <property type="match status" value="1"/>
</dbReference>
<dbReference type="GO" id="GO:0006006">
    <property type="term" value="P:glucose metabolic process"/>
    <property type="evidence" value="ECO:0007669"/>
    <property type="project" value="TreeGrafter"/>
</dbReference>
<dbReference type="InterPro" id="IPR011013">
    <property type="entry name" value="Gal_mutarotase_sf_dom"/>
</dbReference>
<gene>
    <name evidence="2" type="ORF">ACMD2_14244</name>
</gene>
<dbReference type="Proteomes" id="UP000092600">
    <property type="component" value="Unassembled WGS sequence"/>
</dbReference>
<evidence type="ECO:0000313" key="2">
    <source>
        <dbReference type="EMBL" id="OAY81214.1"/>
    </source>
</evidence>
<dbReference type="AlphaFoldDB" id="A0A199VW20"/>
<dbReference type="Gene3D" id="2.70.98.10">
    <property type="match status" value="1"/>
</dbReference>
<dbReference type="STRING" id="4615.A0A199VW20"/>
<proteinExistence type="predicted"/>
<name>A0A199VW20_ANACO</name>
<dbReference type="Pfam" id="PF01263">
    <property type="entry name" value="Aldose_epim"/>
    <property type="match status" value="1"/>
</dbReference>
<dbReference type="SUPFAM" id="SSF74650">
    <property type="entry name" value="Galactose mutarotase-like"/>
    <property type="match status" value="1"/>
</dbReference>
<feature type="compositionally biased region" description="Low complexity" evidence="1">
    <location>
        <begin position="237"/>
        <end position="251"/>
    </location>
</feature>
<feature type="compositionally biased region" description="Polar residues" evidence="1">
    <location>
        <begin position="257"/>
        <end position="268"/>
    </location>
</feature>
<protein>
    <submittedName>
        <fullName evidence="2">Aldose 1-epimerase</fullName>
    </submittedName>
</protein>
<dbReference type="GO" id="GO:0033499">
    <property type="term" value="P:galactose catabolic process via UDP-galactose, Leloir pathway"/>
    <property type="evidence" value="ECO:0007669"/>
    <property type="project" value="TreeGrafter"/>
</dbReference>
<dbReference type="PANTHER" id="PTHR10091:SF0">
    <property type="entry name" value="GALACTOSE MUTAROTASE"/>
    <property type="match status" value="1"/>
</dbReference>
<evidence type="ECO:0000256" key="1">
    <source>
        <dbReference type="SAM" id="MobiDB-lite"/>
    </source>
</evidence>
<sequence length="577" mass="65223">MEEEVEEEEVRCLDLTSYELHDLGEVEIPESIEELDLSSVALIASSLSSDPYRRRWRRWRRTRRRHRRLRRRTSRRRHLGFRQSRDDHLHLELEPLQEIGISEISHSIVFSGRFLTCIYTRFHDRERTCSISVLRYNILRGLESLQDSRKILTDRILEIDQTLGNPKDEDIERQRCCPNCYDGNGSLCIQCELDILFQVGFDVSFEGVGFANGLASVRNSTPSGSDSSQEIEQCVEEPSSSIPNGSSNIEGAVHLGHQQSSKQISENLPSRDSERPNISEKAEENHSREHTASAPEHVNITNKIESVIMVDCSFGFLRRAEKAFSNHSICPQVIIPILISPLPNDTTYFGALVGCVANRIARGRFVLNGKPYRLFINNGNNSLHVGHRGFSKVIWTVKEKVDGDYPYITLYYHSFDGEQSFLGDLDVYVIYKISGPYELSGHMNATAVYKATPVNLAQHTYWNLGGDNSGTILSNTVQIFASHITPVDESLIPTGQWKLGLKQQAEFDIVGFTINIKWKSPICILTWRGLDWVVDHSDSVSSLGDDRSSSQSAFGMVLLSNPHMEGIVVEYSGVSRD</sequence>
<feature type="region of interest" description="Disordered" evidence="1">
    <location>
        <begin position="219"/>
        <end position="294"/>
    </location>
</feature>
<comment type="caution">
    <text evidence="2">The sequence shown here is derived from an EMBL/GenBank/DDBJ whole genome shotgun (WGS) entry which is preliminary data.</text>
</comment>
<dbReference type="EMBL" id="LSRQ01000710">
    <property type="protein sequence ID" value="OAY81214.1"/>
    <property type="molecule type" value="Genomic_DNA"/>
</dbReference>
<feature type="compositionally biased region" description="Polar residues" evidence="1">
    <location>
        <begin position="219"/>
        <end position="231"/>
    </location>
</feature>
<reference evidence="2 3" key="1">
    <citation type="journal article" date="2016" name="DNA Res.">
        <title>The draft genome of MD-2 pineapple using hybrid error correction of long reads.</title>
        <authorList>
            <person name="Redwan R.M."/>
            <person name="Saidin A."/>
            <person name="Kumar S.V."/>
        </authorList>
    </citation>
    <scope>NUCLEOTIDE SEQUENCE [LARGE SCALE GENOMIC DNA]</scope>
    <source>
        <strain evidence="3">cv. MD2</strain>
        <tissue evidence="2">Leaf</tissue>
    </source>
</reference>
<organism evidence="2 3">
    <name type="scientific">Ananas comosus</name>
    <name type="common">Pineapple</name>
    <name type="synonym">Ananas ananas</name>
    <dbReference type="NCBI Taxonomy" id="4615"/>
    <lineage>
        <taxon>Eukaryota</taxon>
        <taxon>Viridiplantae</taxon>
        <taxon>Streptophyta</taxon>
        <taxon>Embryophyta</taxon>
        <taxon>Tracheophyta</taxon>
        <taxon>Spermatophyta</taxon>
        <taxon>Magnoliopsida</taxon>
        <taxon>Liliopsida</taxon>
        <taxon>Poales</taxon>
        <taxon>Bromeliaceae</taxon>
        <taxon>Bromelioideae</taxon>
        <taxon>Ananas</taxon>
    </lineage>
</organism>
<dbReference type="GO" id="GO:0030246">
    <property type="term" value="F:carbohydrate binding"/>
    <property type="evidence" value="ECO:0007669"/>
    <property type="project" value="InterPro"/>
</dbReference>
<dbReference type="InterPro" id="IPR014718">
    <property type="entry name" value="GH-type_carb-bd"/>
</dbReference>
<evidence type="ECO:0000313" key="3">
    <source>
        <dbReference type="Proteomes" id="UP000092600"/>
    </source>
</evidence>
<accession>A0A199VW20</accession>
<feature type="compositionally biased region" description="Basic and acidic residues" evidence="1">
    <location>
        <begin position="269"/>
        <end position="291"/>
    </location>
</feature>
<dbReference type="GO" id="GO:0004034">
    <property type="term" value="F:aldose 1-epimerase activity"/>
    <property type="evidence" value="ECO:0007669"/>
    <property type="project" value="TreeGrafter"/>
</dbReference>
<dbReference type="InterPro" id="IPR008183">
    <property type="entry name" value="Aldose_1/G6P_1-epimerase"/>
</dbReference>